<proteinExistence type="predicted"/>
<evidence type="ECO:0000313" key="4">
    <source>
        <dbReference type="Proteomes" id="UP000219993"/>
    </source>
</evidence>
<dbReference type="Proteomes" id="UP000219993">
    <property type="component" value="Chromosome"/>
</dbReference>
<feature type="domain" description="DUF2489" evidence="2">
    <location>
        <begin position="30"/>
        <end position="154"/>
    </location>
</feature>
<gene>
    <name evidence="3" type="ORF">BEI_1926</name>
</gene>
<keyword evidence="4" id="KW-1185">Reference proteome</keyword>
<organism evidence="3 4">
    <name type="scientific">Halomonas beimenensis</name>
    <dbReference type="NCBI Taxonomy" id="475662"/>
    <lineage>
        <taxon>Bacteria</taxon>
        <taxon>Pseudomonadati</taxon>
        <taxon>Pseudomonadota</taxon>
        <taxon>Gammaproteobacteria</taxon>
        <taxon>Oceanospirillales</taxon>
        <taxon>Halomonadaceae</taxon>
        <taxon>Halomonas</taxon>
    </lineage>
</organism>
<dbReference type="InterPro" id="IPR019617">
    <property type="entry name" value="DUF2489"/>
</dbReference>
<reference evidence="3 4" key="1">
    <citation type="journal article" date="2017" name="Sci. Rep.">
        <title>Revealing the Saline Adaptation Strategies of the Halophilic Bacterium Halomonas beimenensis through High-throughput Omics and Transposon Mutagenesis Approaches.</title>
        <authorList>
            <person name="Chen Y.H."/>
            <person name="Lin S.S."/>
            <person name="Shyu Y.T."/>
        </authorList>
    </citation>
    <scope>NUCLEOTIDE SEQUENCE [LARGE SCALE GENOMIC DNA]</scope>
    <source>
        <strain evidence="3 4">NTU-111</strain>
    </source>
</reference>
<protein>
    <recommendedName>
        <fullName evidence="2">DUF2489 domain-containing protein</fullName>
    </recommendedName>
</protein>
<sequence>MWAFTFPTVRIPSMTTTTALILLGLGLALVAGLGAYALTLWKEVRRREAFRRDELRRAHDNCLENLELVASALLQRQVDITEGAWRCKTLLDILDPGLVERAEFRAFGEVHRRTRHLHTHSARQALSPKERFREDRERLAVEDELGEAVLEAADAALTFRRDWPGSLH</sequence>
<dbReference type="AlphaFoldDB" id="A0A291P7L5"/>
<accession>A0A291P7L5</accession>
<name>A0A291P7L5_9GAMM</name>
<dbReference type="EMBL" id="CP021435">
    <property type="protein sequence ID" value="ATJ82913.1"/>
    <property type="molecule type" value="Genomic_DNA"/>
</dbReference>
<keyword evidence="1" id="KW-0812">Transmembrane</keyword>
<feature type="transmembrane region" description="Helical" evidence="1">
    <location>
        <begin position="20"/>
        <end position="41"/>
    </location>
</feature>
<keyword evidence="1" id="KW-0472">Membrane</keyword>
<evidence type="ECO:0000256" key="1">
    <source>
        <dbReference type="SAM" id="Phobius"/>
    </source>
</evidence>
<evidence type="ECO:0000259" key="2">
    <source>
        <dbReference type="Pfam" id="PF10675"/>
    </source>
</evidence>
<evidence type="ECO:0000313" key="3">
    <source>
        <dbReference type="EMBL" id="ATJ82913.1"/>
    </source>
</evidence>
<dbReference type="KEGG" id="hbe:BEI_1926"/>
<dbReference type="Pfam" id="PF10675">
    <property type="entry name" value="DUF2489"/>
    <property type="match status" value="1"/>
</dbReference>
<keyword evidence="1" id="KW-1133">Transmembrane helix</keyword>